<accession>A0ABD6EMB3</accession>
<dbReference type="EMBL" id="JBGFUD010002536">
    <property type="protein sequence ID" value="MFH4977707.1"/>
    <property type="molecule type" value="Genomic_DNA"/>
</dbReference>
<protein>
    <submittedName>
        <fullName evidence="1">Uncharacterized protein</fullName>
    </submittedName>
</protein>
<reference evidence="1 2" key="1">
    <citation type="submission" date="2024-08" db="EMBL/GenBank/DDBJ databases">
        <title>Gnathostoma spinigerum genome.</title>
        <authorList>
            <person name="Gonzalez-Bertolin B."/>
            <person name="Monzon S."/>
            <person name="Zaballos A."/>
            <person name="Jimenez P."/>
            <person name="Dekumyoy P."/>
            <person name="Varona S."/>
            <person name="Cuesta I."/>
            <person name="Sumanam S."/>
            <person name="Adisakwattana P."/>
            <person name="Gasser R.B."/>
            <person name="Hernandez-Gonzalez A."/>
            <person name="Young N.D."/>
            <person name="Perteguer M.J."/>
        </authorList>
    </citation>
    <scope>NUCLEOTIDE SEQUENCE [LARGE SCALE GENOMIC DNA]</scope>
    <source>
        <strain evidence="1">AL3</strain>
        <tissue evidence="1">Liver</tissue>
    </source>
</reference>
<comment type="caution">
    <text evidence="1">The sequence shown here is derived from an EMBL/GenBank/DDBJ whole genome shotgun (WGS) entry which is preliminary data.</text>
</comment>
<evidence type="ECO:0000313" key="1">
    <source>
        <dbReference type="EMBL" id="MFH4977707.1"/>
    </source>
</evidence>
<name>A0ABD6EMB3_9BILA</name>
<sequence length="119" mass="13622">MKKQWTLRINNAYDYRTVPHFENLSVEMNPSILESILFSSPALKLFVNYISCVSAEHDNKAEVQLPANIPRLEHWRRHKDTAVNPHLKSKVLGTLFSASICLANLANVLVASRISFRFK</sequence>
<gene>
    <name evidence="1" type="ORF">AB6A40_004416</name>
</gene>
<dbReference type="AlphaFoldDB" id="A0ABD6EMB3"/>
<organism evidence="1 2">
    <name type="scientific">Gnathostoma spinigerum</name>
    <dbReference type="NCBI Taxonomy" id="75299"/>
    <lineage>
        <taxon>Eukaryota</taxon>
        <taxon>Metazoa</taxon>
        <taxon>Ecdysozoa</taxon>
        <taxon>Nematoda</taxon>
        <taxon>Chromadorea</taxon>
        <taxon>Rhabditida</taxon>
        <taxon>Spirurina</taxon>
        <taxon>Gnathostomatomorpha</taxon>
        <taxon>Gnathostomatoidea</taxon>
        <taxon>Gnathostomatidae</taxon>
        <taxon>Gnathostoma</taxon>
    </lineage>
</organism>
<proteinExistence type="predicted"/>
<evidence type="ECO:0000313" key="2">
    <source>
        <dbReference type="Proteomes" id="UP001608902"/>
    </source>
</evidence>
<dbReference type="Proteomes" id="UP001608902">
    <property type="component" value="Unassembled WGS sequence"/>
</dbReference>
<keyword evidence="2" id="KW-1185">Reference proteome</keyword>